<dbReference type="AlphaFoldDB" id="A0A195D2I0"/>
<evidence type="ECO:0000313" key="2">
    <source>
        <dbReference type="Proteomes" id="UP000078542"/>
    </source>
</evidence>
<proteinExistence type="predicted"/>
<name>A0A195D2I0_9HYME</name>
<accession>A0A195D2I0</accession>
<dbReference type="STRING" id="456900.A0A195D2I0"/>
<dbReference type="EMBL" id="KQ976986">
    <property type="protein sequence ID" value="KYN06584.1"/>
    <property type="molecule type" value="Genomic_DNA"/>
</dbReference>
<dbReference type="Proteomes" id="UP000078542">
    <property type="component" value="Unassembled WGS sequence"/>
</dbReference>
<protein>
    <submittedName>
        <fullName evidence="1">Uncharacterized protein</fullName>
    </submittedName>
</protein>
<keyword evidence="2" id="KW-1185">Reference proteome</keyword>
<organism evidence="1 2">
    <name type="scientific">Cyphomyrmex costatus</name>
    <dbReference type="NCBI Taxonomy" id="456900"/>
    <lineage>
        <taxon>Eukaryota</taxon>
        <taxon>Metazoa</taxon>
        <taxon>Ecdysozoa</taxon>
        <taxon>Arthropoda</taxon>
        <taxon>Hexapoda</taxon>
        <taxon>Insecta</taxon>
        <taxon>Pterygota</taxon>
        <taxon>Neoptera</taxon>
        <taxon>Endopterygota</taxon>
        <taxon>Hymenoptera</taxon>
        <taxon>Apocrita</taxon>
        <taxon>Aculeata</taxon>
        <taxon>Formicoidea</taxon>
        <taxon>Formicidae</taxon>
        <taxon>Myrmicinae</taxon>
        <taxon>Cyphomyrmex</taxon>
    </lineage>
</organism>
<gene>
    <name evidence="1" type="ORF">ALC62_02438</name>
</gene>
<evidence type="ECO:0000313" key="1">
    <source>
        <dbReference type="EMBL" id="KYN06584.1"/>
    </source>
</evidence>
<reference evidence="1 2" key="1">
    <citation type="submission" date="2016-03" db="EMBL/GenBank/DDBJ databases">
        <title>Cyphomyrmex costatus WGS genome.</title>
        <authorList>
            <person name="Nygaard S."/>
            <person name="Hu H."/>
            <person name="Boomsma J."/>
            <person name="Zhang G."/>
        </authorList>
    </citation>
    <scope>NUCLEOTIDE SEQUENCE [LARGE SCALE GENOMIC DNA]</scope>
    <source>
        <strain evidence="1">MS0001</strain>
        <tissue evidence="1">Whole body</tissue>
    </source>
</reference>
<sequence>MSRRGADCPDHSARRLYHRVRDSSVRQYRNITAWRRSRVPNGARTMRLASPVQVRPGEP</sequence>